<keyword evidence="1" id="KW-0175">Coiled coil</keyword>
<feature type="coiled-coil region" evidence="1">
    <location>
        <begin position="121"/>
        <end position="311"/>
    </location>
</feature>
<proteinExistence type="predicted"/>
<reference evidence="3" key="1">
    <citation type="submission" date="2015-11" db="EMBL/GenBank/DDBJ databases">
        <title>De novo transcriptome assembly of four potential Pierce s Disease insect vectors from Arizona vineyards.</title>
        <authorList>
            <person name="Tassone E.E."/>
        </authorList>
    </citation>
    <scope>NUCLEOTIDE SEQUENCE</scope>
</reference>
<feature type="coiled-coil region" evidence="1">
    <location>
        <begin position="412"/>
        <end position="470"/>
    </location>
</feature>
<evidence type="ECO:0000313" key="3">
    <source>
        <dbReference type="EMBL" id="JAT11934.1"/>
    </source>
</evidence>
<dbReference type="EMBL" id="GEBQ01028043">
    <property type="protein sequence ID" value="JAT11934.1"/>
    <property type="molecule type" value="Transcribed_RNA"/>
</dbReference>
<organism evidence="3">
    <name type="scientific">Graphocephala atropunctata</name>
    <dbReference type="NCBI Taxonomy" id="36148"/>
    <lineage>
        <taxon>Eukaryota</taxon>
        <taxon>Metazoa</taxon>
        <taxon>Ecdysozoa</taxon>
        <taxon>Arthropoda</taxon>
        <taxon>Hexapoda</taxon>
        <taxon>Insecta</taxon>
        <taxon>Pterygota</taxon>
        <taxon>Neoptera</taxon>
        <taxon>Paraneoptera</taxon>
        <taxon>Hemiptera</taxon>
        <taxon>Auchenorrhyncha</taxon>
        <taxon>Membracoidea</taxon>
        <taxon>Cicadellidae</taxon>
        <taxon>Cicadellinae</taxon>
        <taxon>Cicadellini</taxon>
        <taxon>Graphocephala</taxon>
    </lineage>
</organism>
<accession>A0A1B6KL85</accession>
<gene>
    <name evidence="3" type="ORF">g.44036</name>
</gene>
<sequence length="941" mass="109031">MVLFYVDIMYFPKSELHRFNEETTCAPPPGRYDPKMETKIKGVALSVSKRFPDQLCTSSSLDSLDRSLSAQPTFRTPQLRKIKISSKERLDHIRGYWNSASSGSTVGSSKSEDKLPTGTKLQVTRTDYKRLENELTACELKLVEQKTEIKTLKEKLESIKARETELMFKLEENNNQVKGRTKELLEVKNGFVTFTEKINEERKDHQNLIEALHEEIVLLQAKKEDLEAVLAEKKNAIVTINDMYLDLEKELKILQEEKQYYLDEISRMKERNLEIVNGIVSESEKKIEQLEEKLNTKVKTLEQDFDEAHQKVQVDFQSKLNLVSHEIYLETNEMKSKMENCFSSIKDLEKLVCEKEKKILKDIEEANERCKYMYRELGKVEGQKAELVKSDLEKELAIIELTEKGNIFEEDLEHCRAKCKKYEITLNTMQETIKALSERPVESEIEVERLNKVESDLETQKMVLEEKRQLLVSQITGLREGMDRMEKDIINDVTALKEQLVAEAEHYKVEASKEMKILNKIYEKQSAIDMLLNENSHYQNECKRKDTCINDLQDLVKRQKEGIKNLRLECSKREDDFSKILTAQKNLYEILNDKLKKAEQSNETQITVLIGDIEKHKSIAEEKEEVIVSLKNKSVQTAEVIQLLENRILELENTNTKLEKQNEVTINEFHSMLHSSKEKFETEISKLQHDNINKAEQILELSLTIDSLKDETLGYNTKISCLEAEKSSLKLQLGDASSNISDLEKGLDNKNLIINNLTSRLSITEDNFKASSVQIDKLHGTLNKLNGELKLNSNISIELSEAKERTGDLQEKLTKIDAELEKLRPSVELIKENKQLKDELEKTSLKLQIVTEENKRVNHELTESMGHQNIRQKIKHLQQLKQQNFELHEMKCELEVENKILKKKLAVKENKVPLRLQSPKSPKKKDINKTLSSAVLKDRNH</sequence>
<feature type="region of interest" description="Disordered" evidence="2">
    <location>
        <begin position="912"/>
        <end position="941"/>
    </location>
</feature>
<dbReference type="AlphaFoldDB" id="A0A1B6KL85"/>
<evidence type="ECO:0008006" key="4">
    <source>
        <dbReference type="Google" id="ProtNLM"/>
    </source>
</evidence>
<protein>
    <recommendedName>
        <fullName evidence="4">Hyaluronan-mediated motility receptor C-terminal domain-containing protein</fullName>
    </recommendedName>
</protein>
<evidence type="ECO:0000256" key="2">
    <source>
        <dbReference type="SAM" id="MobiDB-lite"/>
    </source>
</evidence>
<evidence type="ECO:0000256" key="1">
    <source>
        <dbReference type="SAM" id="Coils"/>
    </source>
</evidence>
<feature type="coiled-coil region" evidence="1">
    <location>
        <begin position="799"/>
        <end position="860"/>
    </location>
</feature>
<name>A0A1B6KL85_9HEMI</name>
<feature type="coiled-coil region" evidence="1">
    <location>
        <begin position="549"/>
        <end position="668"/>
    </location>
</feature>